<dbReference type="Proteomes" id="UP001597541">
    <property type="component" value="Unassembled WGS sequence"/>
</dbReference>
<comment type="caution">
    <text evidence="2">The sequence shown here is derived from an EMBL/GenBank/DDBJ whole genome shotgun (WGS) entry which is preliminary data.</text>
</comment>
<accession>A0ABW5PCB4</accession>
<dbReference type="RefSeq" id="WP_377600821.1">
    <property type="nucleotide sequence ID" value="NZ_JBHUME010000005.1"/>
</dbReference>
<gene>
    <name evidence="2" type="ORF">ACFSUF_05200</name>
</gene>
<evidence type="ECO:0000256" key="1">
    <source>
        <dbReference type="SAM" id="MobiDB-lite"/>
    </source>
</evidence>
<sequence>MKKAHVNAKKDKQFRQPKQAQRRSEAVENPLKEFYSLMLEYGTPKTKQQILQMDLSFTK</sequence>
<reference evidence="3" key="1">
    <citation type="journal article" date="2019" name="Int. J. Syst. Evol. Microbiol.">
        <title>The Global Catalogue of Microorganisms (GCM) 10K type strain sequencing project: providing services to taxonomists for standard genome sequencing and annotation.</title>
        <authorList>
            <consortium name="The Broad Institute Genomics Platform"/>
            <consortium name="The Broad Institute Genome Sequencing Center for Infectious Disease"/>
            <person name="Wu L."/>
            <person name="Ma J."/>
        </authorList>
    </citation>
    <scope>NUCLEOTIDE SEQUENCE [LARGE SCALE GENOMIC DNA]</scope>
    <source>
        <strain evidence="3">KCTC 3950</strain>
    </source>
</reference>
<organism evidence="2 3">
    <name type="scientific">Paenibacillus gansuensis</name>
    <dbReference type="NCBI Taxonomy" id="306542"/>
    <lineage>
        <taxon>Bacteria</taxon>
        <taxon>Bacillati</taxon>
        <taxon>Bacillota</taxon>
        <taxon>Bacilli</taxon>
        <taxon>Bacillales</taxon>
        <taxon>Paenibacillaceae</taxon>
        <taxon>Paenibacillus</taxon>
    </lineage>
</organism>
<keyword evidence="3" id="KW-1185">Reference proteome</keyword>
<protein>
    <submittedName>
        <fullName evidence="2">Uncharacterized protein</fullName>
    </submittedName>
</protein>
<feature type="region of interest" description="Disordered" evidence="1">
    <location>
        <begin position="1"/>
        <end position="27"/>
    </location>
</feature>
<dbReference type="EMBL" id="JBHUME010000005">
    <property type="protein sequence ID" value="MFD2611817.1"/>
    <property type="molecule type" value="Genomic_DNA"/>
</dbReference>
<proteinExistence type="predicted"/>
<evidence type="ECO:0000313" key="3">
    <source>
        <dbReference type="Proteomes" id="UP001597541"/>
    </source>
</evidence>
<evidence type="ECO:0000313" key="2">
    <source>
        <dbReference type="EMBL" id="MFD2611817.1"/>
    </source>
</evidence>
<name>A0ABW5PCB4_9BACL</name>